<dbReference type="OrthoDB" id="6522084at2"/>
<keyword evidence="2" id="KW-1185">Reference proteome</keyword>
<evidence type="ECO:0000313" key="1">
    <source>
        <dbReference type="EMBL" id="QFT27802.1"/>
    </source>
</evidence>
<dbReference type="NCBIfam" id="NF003476">
    <property type="entry name" value="PRK05114.1"/>
    <property type="match status" value="1"/>
</dbReference>
<gene>
    <name evidence="1" type="ORF">FIV01_15545</name>
</gene>
<proteinExistence type="predicted"/>
<dbReference type="EMBL" id="CP045351">
    <property type="protein sequence ID" value="QFT27802.1"/>
    <property type="molecule type" value="Genomic_DNA"/>
</dbReference>
<dbReference type="InterPro" id="IPR005371">
    <property type="entry name" value="UPF0181"/>
</dbReference>
<accession>A0A5P9CQ47</accession>
<dbReference type="AlphaFoldDB" id="A0A5P9CQ47"/>
<protein>
    <submittedName>
        <fullName evidence="1">Uncharacterized protein</fullName>
    </submittedName>
</protein>
<sequence length="50" mass="5576">MFDDLPTLSHAEQQEAVEKIQELMAQGMSTAQAIKLIAEQIRNQTNDSTT</sequence>
<reference evidence="1 2" key="1">
    <citation type="submission" date="2019-10" db="EMBL/GenBank/DDBJ databases">
        <title>Complete genome sequence of Vibrio sp. strain THAF100, isolated from non-filtered water from the water column of tank 6 of a marine aquarium containing stony-coral fragments. Water maintained at 26 degree C.</title>
        <authorList>
            <person name="Ruckert C."/>
            <person name="Franco A."/>
            <person name="Kalinowski J."/>
            <person name="Glaeser S."/>
        </authorList>
    </citation>
    <scope>NUCLEOTIDE SEQUENCE [LARGE SCALE GENOMIC DNA]</scope>
    <source>
        <strain evidence="1 2">THAF100</strain>
        <plasmid evidence="2">pthaf100_a</plasmid>
    </source>
</reference>
<organism evidence="1 2">
    <name type="scientific">Vibrio aquimaris</name>
    <dbReference type="NCBI Taxonomy" id="2587862"/>
    <lineage>
        <taxon>Bacteria</taxon>
        <taxon>Pseudomonadati</taxon>
        <taxon>Pseudomonadota</taxon>
        <taxon>Gammaproteobacteria</taxon>
        <taxon>Vibrionales</taxon>
        <taxon>Vibrionaceae</taxon>
        <taxon>Vibrio</taxon>
    </lineage>
</organism>
<keyword evidence="1" id="KW-0614">Plasmid</keyword>
<evidence type="ECO:0000313" key="2">
    <source>
        <dbReference type="Proteomes" id="UP000326936"/>
    </source>
</evidence>
<name>A0A5P9CQ47_9VIBR</name>
<dbReference type="KEGG" id="vaq:FIV01_15545"/>
<dbReference type="Proteomes" id="UP000326936">
    <property type="component" value="Plasmid pTHAF100_a"/>
</dbReference>
<dbReference type="RefSeq" id="WP_114786196.1">
    <property type="nucleotide sequence ID" value="NZ_CBCSDK010000010.1"/>
</dbReference>
<geneLocation type="plasmid" evidence="2">
    <name>pthaf100_a</name>
</geneLocation>
<dbReference type="Pfam" id="PF03701">
    <property type="entry name" value="UPF0181"/>
    <property type="match status" value="1"/>
</dbReference>